<accession>A0A6N6VE97</accession>
<dbReference type="GO" id="GO:0008198">
    <property type="term" value="F:ferrous iron binding"/>
    <property type="evidence" value="ECO:0007669"/>
    <property type="project" value="InterPro"/>
</dbReference>
<dbReference type="CDD" id="cd07252">
    <property type="entry name" value="BphC1-RGP6_N_like"/>
    <property type="match status" value="1"/>
</dbReference>
<dbReference type="RefSeq" id="WP_152217148.1">
    <property type="nucleotide sequence ID" value="NZ_JBAQYD010000012.1"/>
</dbReference>
<protein>
    <submittedName>
        <fullName evidence="10">Glyoxalase</fullName>
    </submittedName>
</protein>
<dbReference type="InterPro" id="IPR029068">
    <property type="entry name" value="Glyas_Bleomycin-R_OHBP_Dase"/>
</dbReference>
<evidence type="ECO:0000256" key="6">
    <source>
        <dbReference type="ARBA" id="ARBA00023002"/>
    </source>
</evidence>
<keyword evidence="11" id="KW-1185">Reference proteome</keyword>
<evidence type="ECO:0000313" key="11">
    <source>
        <dbReference type="Proteomes" id="UP000468901"/>
    </source>
</evidence>
<evidence type="ECO:0000256" key="1">
    <source>
        <dbReference type="ARBA" id="ARBA00001954"/>
    </source>
</evidence>
<evidence type="ECO:0000256" key="8">
    <source>
        <dbReference type="RuleBase" id="RU000683"/>
    </source>
</evidence>
<comment type="cofactor">
    <cofactor evidence="1 8">
        <name>Fe(2+)</name>
        <dbReference type="ChEBI" id="CHEBI:29033"/>
    </cofactor>
</comment>
<dbReference type="PROSITE" id="PS51819">
    <property type="entry name" value="VOC"/>
    <property type="match status" value="2"/>
</dbReference>
<evidence type="ECO:0000259" key="9">
    <source>
        <dbReference type="PROSITE" id="PS51819"/>
    </source>
</evidence>
<keyword evidence="3" id="KW-0479">Metal-binding</keyword>
<evidence type="ECO:0000256" key="5">
    <source>
        <dbReference type="ARBA" id="ARBA00022964"/>
    </source>
</evidence>
<dbReference type="SUPFAM" id="SSF54593">
    <property type="entry name" value="Glyoxalase/Bleomycin resistance protein/Dihydroxybiphenyl dioxygenase"/>
    <property type="match status" value="2"/>
</dbReference>
<evidence type="ECO:0000256" key="4">
    <source>
        <dbReference type="ARBA" id="ARBA00022797"/>
    </source>
</evidence>
<evidence type="ECO:0000313" key="10">
    <source>
        <dbReference type="EMBL" id="KAB7738873.1"/>
    </source>
</evidence>
<evidence type="ECO:0000256" key="7">
    <source>
        <dbReference type="ARBA" id="ARBA00023004"/>
    </source>
</evidence>
<feature type="domain" description="VOC" evidence="9">
    <location>
        <begin position="146"/>
        <end position="269"/>
    </location>
</feature>
<dbReference type="PANTHER" id="PTHR21366">
    <property type="entry name" value="GLYOXALASE FAMILY PROTEIN"/>
    <property type="match status" value="1"/>
</dbReference>
<dbReference type="InterPro" id="IPR050383">
    <property type="entry name" value="GlyoxalaseI/FosfomycinResist"/>
</dbReference>
<dbReference type="PROSITE" id="PS00082">
    <property type="entry name" value="EXTRADIOL_DIOXYGENAS"/>
    <property type="match status" value="1"/>
</dbReference>
<sequence>MAELSNLGYVVFGVSDLAAWEDFAVNIAGLQIGHKTDDAMALRMDEYEHRIALETNAADDILAAGWELDTEDELDEYVDALRKSGVGIADGGEELAARRCVERIYVCDDPMGFKHEFFYGPRVASLSNPFRSHMLRGAGFETGRLGMGHILPGTNDYAASVNFYKSILGLKITDYIREEVAPGFVVDATFFHSATGRHHSLATAMIPGPKRLNHFMIQVKDFDDVGLAYDRVLKAGLPVVLSLGHHPNDKMFSFYVQTPSGFAMEFGHGGIVVDDENWKIVSYSQLSDWGHKRA</sequence>
<dbReference type="Gene3D" id="3.10.180.10">
    <property type="entry name" value="2,3-Dihydroxybiphenyl 1,2-Dioxygenase, domain 1"/>
    <property type="match status" value="2"/>
</dbReference>
<dbReference type="CDD" id="cd07237">
    <property type="entry name" value="BphC1-RGP6_C_like"/>
    <property type="match status" value="1"/>
</dbReference>
<proteinExistence type="inferred from homology"/>
<evidence type="ECO:0000256" key="3">
    <source>
        <dbReference type="ARBA" id="ARBA00022723"/>
    </source>
</evidence>
<dbReference type="InterPro" id="IPR004360">
    <property type="entry name" value="Glyas_Fos-R_dOase_dom"/>
</dbReference>
<keyword evidence="5 8" id="KW-0223">Dioxygenase</keyword>
<keyword evidence="4 8" id="KW-0058">Aromatic hydrocarbons catabolism</keyword>
<reference evidence="10 11" key="1">
    <citation type="submission" date="2019-09" db="EMBL/GenBank/DDBJ databases">
        <title>Parvibaculum sedimenti sp. nov., isolated from sediment.</title>
        <authorList>
            <person name="Wang Y."/>
        </authorList>
    </citation>
    <scope>NUCLEOTIDE SEQUENCE [LARGE SCALE GENOMIC DNA]</scope>
    <source>
        <strain evidence="10 11">HXT-9</strain>
    </source>
</reference>
<keyword evidence="7 8" id="KW-0408">Iron</keyword>
<feature type="domain" description="VOC" evidence="9">
    <location>
        <begin position="6"/>
        <end position="120"/>
    </location>
</feature>
<dbReference type="InterPro" id="IPR000486">
    <property type="entry name" value="Xdiol_ring_cleave_dOase_1/2"/>
</dbReference>
<dbReference type="EMBL" id="WESC01000015">
    <property type="protein sequence ID" value="KAB7738873.1"/>
    <property type="molecule type" value="Genomic_DNA"/>
</dbReference>
<keyword evidence="6 8" id="KW-0560">Oxidoreductase</keyword>
<dbReference type="AlphaFoldDB" id="A0A6N6VE97"/>
<name>A0A6N6VE97_9HYPH</name>
<dbReference type="Pfam" id="PF22632">
    <property type="entry name" value="BphC_D1"/>
    <property type="match status" value="1"/>
</dbReference>
<gene>
    <name evidence="10" type="ORF">F2P47_14745</name>
</gene>
<comment type="caution">
    <text evidence="10">The sequence shown here is derived from an EMBL/GenBank/DDBJ whole genome shotgun (WGS) entry which is preliminary data.</text>
</comment>
<dbReference type="InterPro" id="IPR037523">
    <property type="entry name" value="VOC_core"/>
</dbReference>
<dbReference type="Proteomes" id="UP000468901">
    <property type="component" value="Unassembled WGS sequence"/>
</dbReference>
<evidence type="ECO:0000256" key="2">
    <source>
        <dbReference type="ARBA" id="ARBA00008784"/>
    </source>
</evidence>
<dbReference type="GO" id="GO:0051213">
    <property type="term" value="F:dioxygenase activity"/>
    <property type="evidence" value="ECO:0007669"/>
    <property type="project" value="UniProtKB-KW"/>
</dbReference>
<dbReference type="Pfam" id="PF00903">
    <property type="entry name" value="Glyoxalase"/>
    <property type="match status" value="1"/>
</dbReference>
<comment type="similarity">
    <text evidence="2 8">Belongs to the extradiol ring-cleavage dioxygenase family.</text>
</comment>
<organism evidence="10 11">
    <name type="scientific">Parvibaculum sedimenti</name>
    <dbReference type="NCBI Taxonomy" id="2608632"/>
    <lineage>
        <taxon>Bacteria</taxon>
        <taxon>Pseudomonadati</taxon>
        <taxon>Pseudomonadota</taxon>
        <taxon>Alphaproteobacteria</taxon>
        <taxon>Hyphomicrobiales</taxon>
        <taxon>Parvibaculaceae</taxon>
        <taxon>Parvibaculum</taxon>
    </lineage>
</organism>
<dbReference type="PANTHER" id="PTHR21366:SF14">
    <property type="entry name" value="GLYOXALASE DOMAIN-CONTAINING PROTEIN 5"/>
    <property type="match status" value="1"/>
</dbReference>